<name>A0A0R0A0Q7_9GAMM</name>
<evidence type="ECO:0000313" key="6">
    <source>
        <dbReference type="EMBL" id="KRG38393.1"/>
    </source>
</evidence>
<keyword evidence="1" id="KW-0540">Nuclease</keyword>
<dbReference type="OrthoDB" id="9805504at2"/>
<proteinExistence type="predicted"/>
<evidence type="ECO:0000256" key="3">
    <source>
        <dbReference type="ARBA" id="ARBA00022801"/>
    </source>
</evidence>
<dbReference type="InterPro" id="IPR002071">
    <property type="entry name" value="Thermonucl_AS"/>
</dbReference>
<keyword evidence="4" id="KW-0732">Signal</keyword>
<feature type="chain" id="PRO_5006390116" description="TNase-like domain-containing protein" evidence="4">
    <location>
        <begin position="20"/>
        <end position="163"/>
    </location>
</feature>
<dbReference type="Pfam" id="PF00565">
    <property type="entry name" value="SNase"/>
    <property type="match status" value="1"/>
</dbReference>
<feature type="signal peptide" evidence="4">
    <location>
        <begin position="1"/>
        <end position="19"/>
    </location>
</feature>
<dbReference type="PROSITE" id="PS50830">
    <property type="entry name" value="TNASE_3"/>
    <property type="match status" value="1"/>
</dbReference>
<dbReference type="RefSeq" id="WP_054657357.1">
    <property type="nucleotide sequence ID" value="NZ_BAZI01000018.1"/>
</dbReference>
<dbReference type="PANTHER" id="PTHR12302:SF3">
    <property type="entry name" value="SERINE_THREONINE-PROTEIN KINASE 31"/>
    <property type="match status" value="1"/>
</dbReference>
<evidence type="ECO:0000256" key="4">
    <source>
        <dbReference type="SAM" id="SignalP"/>
    </source>
</evidence>
<dbReference type="PROSITE" id="PS01123">
    <property type="entry name" value="TNASE_1"/>
    <property type="match status" value="1"/>
</dbReference>
<evidence type="ECO:0000256" key="2">
    <source>
        <dbReference type="ARBA" id="ARBA00022759"/>
    </source>
</evidence>
<dbReference type="GO" id="GO:0004519">
    <property type="term" value="F:endonuclease activity"/>
    <property type="evidence" value="ECO:0007669"/>
    <property type="project" value="UniProtKB-KW"/>
</dbReference>
<reference evidence="6 7" key="1">
    <citation type="submission" date="2015-10" db="EMBL/GenBank/DDBJ databases">
        <title>Genome sequencing and analysis of members of genus Stenotrophomonas.</title>
        <authorList>
            <person name="Patil P.P."/>
            <person name="Midha S."/>
            <person name="Patil P.B."/>
        </authorList>
    </citation>
    <scope>NUCLEOTIDE SEQUENCE [LARGE SCALE GENOMIC DNA]</scope>
    <source>
        <strain evidence="6 7">JCM 9942</strain>
    </source>
</reference>
<dbReference type="GO" id="GO:0016787">
    <property type="term" value="F:hydrolase activity"/>
    <property type="evidence" value="ECO:0007669"/>
    <property type="project" value="UniProtKB-KW"/>
</dbReference>
<dbReference type="AlphaFoldDB" id="A0A0R0A0Q7"/>
<keyword evidence="7" id="KW-1185">Reference proteome</keyword>
<evidence type="ECO:0000256" key="1">
    <source>
        <dbReference type="ARBA" id="ARBA00022722"/>
    </source>
</evidence>
<dbReference type="GO" id="GO:0003676">
    <property type="term" value="F:nucleic acid binding"/>
    <property type="evidence" value="ECO:0007669"/>
    <property type="project" value="InterPro"/>
</dbReference>
<feature type="domain" description="TNase-like" evidence="5">
    <location>
        <begin position="19"/>
        <end position="139"/>
    </location>
</feature>
<evidence type="ECO:0000259" key="5">
    <source>
        <dbReference type="PROSITE" id="PS50830"/>
    </source>
</evidence>
<sequence length="163" mass="18179">MKHVIAFVLLLAVSASAHADFDGRVVKVADGDTVTVLHNREQVRVRLGSIDAPEKRQAFGTRSQQHLSALVFGRTVRVVEDGKDRYGRTIGVLHVQGVNVNREMVRAGMAWAYTDYLNDRLMPVLEIQARVSGTGLWADPHPVAPWQFRRNEAAARRAKKAQN</sequence>
<dbReference type="InterPro" id="IPR016071">
    <property type="entry name" value="Staphylococal_nuclease_OB-fold"/>
</dbReference>
<protein>
    <recommendedName>
        <fullName evidence="5">TNase-like domain-containing protein</fullName>
    </recommendedName>
</protein>
<dbReference type="Proteomes" id="UP000050836">
    <property type="component" value="Unassembled WGS sequence"/>
</dbReference>
<gene>
    <name evidence="6" type="ORF">ARC78_15700</name>
</gene>
<dbReference type="PANTHER" id="PTHR12302">
    <property type="entry name" value="EBNA2 BINDING PROTEIN P100"/>
    <property type="match status" value="1"/>
</dbReference>
<dbReference type="Gene3D" id="2.40.50.90">
    <property type="match status" value="1"/>
</dbReference>
<dbReference type="SUPFAM" id="SSF50199">
    <property type="entry name" value="Staphylococcal nuclease"/>
    <property type="match status" value="1"/>
</dbReference>
<keyword evidence="2" id="KW-0255">Endonuclease</keyword>
<dbReference type="InterPro" id="IPR035437">
    <property type="entry name" value="SNase_OB-fold_sf"/>
</dbReference>
<accession>A0A0R0A0Q7</accession>
<comment type="caution">
    <text evidence="6">The sequence shown here is derived from an EMBL/GenBank/DDBJ whole genome shotgun (WGS) entry which is preliminary data.</text>
</comment>
<evidence type="ECO:0000313" key="7">
    <source>
        <dbReference type="Proteomes" id="UP000050836"/>
    </source>
</evidence>
<keyword evidence="3" id="KW-0378">Hydrolase</keyword>
<dbReference type="EMBL" id="LLXS01000058">
    <property type="protein sequence ID" value="KRG38393.1"/>
    <property type="molecule type" value="Genomic_DNA"/>
</dbReference>
<dbReference type="SMART" id="SM00318">
    <property type="entry name" value="SNc"/>
    <property type="match status" value="1"/>
</dbReference>
<organism evidence="6 7">
    <name type="scientific">Stenotrophomonas pictorum JCM 9942</name>
    <dbReference type="NCBI Taxonomy" id="1236960"/>
    <lineage>
        <taxon>Bacteria</taxon>
        <taxon>Pseudomonadati</taxon>
        <taxon>Pseudomonadota</taxon>
        <taxon>Gammaproteobacteria</taxon>
        <taxon>Lysobacterales</taxon>
        <taxon>Lysobacteraceae</taxon>
        <taxon>Stenotrophomonas</taxon>
    </lineage>
</organism>